<protein>
    <submittedName>
        <fullName evidence="1">Uncharacterized protein</fullName>
    </submittedName>
</protein>
<keyword evidence="2" id="KW-1185">Reference proteome</keyword>
<reference evidence="1 2" key="1">
    <citation type="submission" date="2017-06" db="EMBL/GenBank/DDBJ databases">
        <title>Novel phages from South African skin metaviromes.</title>
        <authorList>
            <person name="van Zyl L.J."/>
            <person name="Abrahams Y."/>
            <person name="Stander E.A."/>
            <person name="Kirby B.M."/>
            <person name="Clavaud C."/>
            <person name="Farcet C."/>
            <person name="Breton L."/>
            <person name="Trindade M.I."/>
        </authorList>
    </citation>
    <scope>NUCLEOTIDE SEQUENCE [LARGE SCALE GENOMIC DNA]</scope>
</reference>
<sequence>MQSDSNLDTLLLKQFKTVMANDLTSLDWDEELEMFTDPNTQISWLTFLNTLDFYWSFKGKTVQDFPANYILIRKELSDIEAQKLAEEKVRRISKKIDMKYGFKAEHIQEKKAQLIRVETNFIKKTHRDVVEQWSNIHE</sequence>
<dbReference type="Proteomes" id="UP000887440">
    <property type="component" value="Segment"/>
</dbReference>
<dbReference type="EMBL" id="MF417929">
    <property type="protein sequence ID" value="ASN71606.1"/>
    <property type="molecule type" value="Genomic_DNA"/>
</dbReference>
<organism evidence="1 2">
    <name type="scientific">Uncultured Caudovirales phage clone 2F_1</name>
    <dbReference type="NCBI Taxonomy" id="2992576"/>
    <lineage>
        <taxon>Viruses</taxon>
        <taxon>Duplodnaviria</taxon>
        <taxon>Heunggongvirae</taxon>
        <taxon>Uroviricota</taxon>
        <taxon>Caudoviricetes</taxon>
        <taxon>Peduoviridae</taxon>
        <taxon>Bracchivirus</taxon>
        <taxon>Bracchivirus U2F1</taxon>
    </lineage>
</organism>
<accession>A0A2H4JF99</accession>
<evidence type="ECO:0000313" key="2">
    <source>
        <dbReference type="Proteomes" id="UP000887440"/>
    </source>
</evidence>
<proteinExistence type="predicted"/>
<evidence type="ECO:0000313" key="1">
    <source>
        <dbReference type="EMBL" id="ASN71606.1"/>
    </source>
</evidence>
<name>A0A2H4JF99_9CAUD</name>
<gene>
    <name evidence="1" type="ORF">2F1_5</name>
</gene>